<organism evidence="2 3">
    <name type="scientific">Rotaria sordida</name>
    <dbReference type="NCBI Taxonomy" id="392033"/>
    <lineage>
        <taxon>Eukaryota</taxon>
        <taxon>Metazoa</taxon>
        <taxon>Spiralia</taxon>
        <taxon>Gnathifera</taxon>
        <taxon>Rotifera</taxon>
        <taxon>Eurotatoria</taxon>
        <taxon>Bdelloidea</taxon>
        <taxon>Philodinida</taxon>
        <taxon>Philodinidae</taxon>
        <taxon>Rotaria</taxon>
    </lineage>
</organism>
<feature type="compositionally biased region" description="Low complexity" evidence="1">
    <location>
        <begin position="1"/>
        <end position="56"/>
    </location>
</feature>
<proteinExistence type="predicted"/>
<evidence type="ECO:0000313" key="2">
    <source>
        <dbReference type="EMBL" id="CAF4379494.1"/>
    </source>
</evidence>
<evidence type="ECO:0000256" key="1">
    <source>
        <dbReference type="SAM" id="MobiDB-lite"/>
    </source>
</evidence>
<reference evidence="2" key="1">
    <citation type="submission" date="2021-02" db="EMBL/GenBank/DDBJ databases">
        <authorList>
            <person name="Nowell W R."/>
        </authorList>
    </citation>
    <scope>NUCLEOTIDE SEQUENCE</scope>
</reference>
<name>A0A820MTL4_9BILA</name>
<feature type="non-terminal residue" evidence="2">
    <location>
        <position position="1"/>
    </location>
</feature>
<protein>
    <submittedName>
        <fullName evidence="2">Uncharacterized protein</fullName>
    </submittedName>
</protein>
<evidence type="ECO:0000313" key="3">
    <source>
        <dbReference type="Proteomes" id="UP000663874"/>
    </source>
</evidence>
<dbReference type="AlphaFoldDB" id="A0A820MTL4"/>
<feature type="region of interest" description="Disordered" evidence="1">
    <location>
        <begin position="1"/>
        <end position="66"/>
    </location>
</feature>
<accession>A0A820MTL4</accession>
<gene>
    <name evidence="2" type="ORF">FNK824_LOCUS43256</name>
</gene>
<sequence length="89" mass="9880">GIATNTTSCTSTTKCSTTAASSPLQQLQIPQQSSLPPQEEQQQQEVVAPPEAQVPQHQNLKARGARVRRRLRCLVRPRPRVRHLSSRSD</sequence>
<dbReference type="Proteomes" id="UP000663874">
    <property type="component" value="Unassembled WGS sequence"/>
</dbReference>
<comment type="caution">
    <text evidence="2">The sequence shown here is derived from an EMBL/GenBank/DDBJ whole genome shotgun (WGS) entry which is preliminary data.</text>
</comment>
<dbReference type="EMBL" id="CAJOBE010058529">
    <property type="protein sequence ID" value="CAF4379494.1"/>
    <property type="molecule type" value="Genomic_DNA"/>
</dbReference>